<evidence type="ECO:0000313" key="3">
    <source>
        <dbReference type="Proteomes" id="UP000076577"/>
    </source>
</evidence>
<reference evidence="2 3" key="1">
    <citation type="journal article" date="2016" name="Front. Microbiol.">
        <title>Comparative Genomic Analysis Reveals a Diverse Repertoire of Genes Involved in Prokaryote-Eukaryote Interactions within the Pseudovibrio Genus.</title>
        <authorList>
            <person name="Romano S."/>
            <person name="Fernandez-Guerra A."/>
            <person name="Reen F.J."/>
            <person name="Glockner F.O."/>
            <person name="Crowley S.P."/>
            <person name="O'Sullivan O."/>
            <person name="Cotter P.D."/>
            <person name="Adams C."/>
            <person name="Dobson A.D."/>
            <person name="O'Gara F."/>
        </authorList>
    </citation>
    <scope>NUCLEOTIDE SEQUENCE [LARGE SCALE GENOMIC DNA]</scope>
    <source>
        <strain evidence="2 3">Ad2</strain>
    </source>
</reference>
<dbReference type="AlphaFoldDB" id="A0A165SW40"/>
<dbReference type="OrthoDB" id="6039124at2"/>
<gene>
    <name evidence="2" type="ORF">PsAD2_04635</name>
</gene>
<protein>
    <submittedName>
        <fullName evidence="2">Uncharacterized protein</fullName>
    </submittedName>
</protein>
<dbReference type="Proteomes" id="UP000076577">
    <property type="component" value="Unassembled WGS sequence"/>
</dbReference>
<name>A0A165SW40_9HYPH</name>
<organism evidence="2 3">
    <name type="scientific">Pseudovibrio axinellae</name>
    <dbReference type="NCBI Taxonomy" id="989403"/>
    <lineage>
        <taxon>Bacteria</taxon>
        <taxon>Pseudomonadati</taxon>
        <taxon>Pseudomonadota</taxon>
        <taxon>Alphaproteobacteria</taxon>
        <taxon>Hyphomicrobiales</taxon>
        <taxon>Stappiaceae</taxon>
        <taxon>Pseudovibrio</taxon>
    </lineage>
</organism>
<comment type="caution">
    <text evidence="2">The sequence shown here is derived from an EMBL/GenBank/DDBJ whole genome shotgun (WGS) entry which is preliminary data.</text>
</comment>
<dbReference type="InterPro" id="IPR036388">
    <property type="entry name" value="WH-like_DNA-bd_sf"/>
</dbReference>
<keyword evidence="3" id="KW-1185">Reference proteome</keyword>
<dbReference type="PATRIC" id="fig|989403.3.peg.5075"/>
<sequence length="158" mass="17396">MADLELDLLGDPIPEGHGRRGRPPHMVSDEKRRLVIQLLAFGKTQDEIAAALGITAPTLRKNYFRQLKVKDDARARVEAKLLGKLMDLAEDGKVSAIREIFSRLESSDRAKLAEAIANRGKSVPAASQKALGKKEKRKQAAETYDGKYAPPQAPQLIN</sequence>
<dbReference type="Gene3D" id="1.10.10.10">
    <property type="entry name" value="Winged helix-like DNA-binding domain superfamily/Winged helix DNA-binding domain"/>
    <property type="match status" value="1"/>
</dbReference>
<dbReference type="EMBL" id="LMCB01000161">
    <property type="protein sequence ID" value="KZL04552.1"/>
    <property type="molecule type" value="Genomic_DNA"/>
</dbReference>
<accession>A0A165SW40</accession>
<evidence type="ECO:0000256" key="1">
    <source>
        <dbReference type="SAM" id="MobiDB-lite"/>
    </source>
</evidence>
<dbReference type="RefSeq" id="WP_139201379.1">
    <property type="nucleotide sequence ID" value="NZ_FOFM01000004.1"/>
</dbReference>
<proteinExistence type="predicted"/>
<feature type="region of interest" description="Disordered" evidence="1">
    <location>
        <begin position="118"/>
        <end position="158"/>
    </location>
</feature>
<evidence type="ECO:0000313" key="2">
    <source>
        <dbReference type="EMBL" id="KZL04552.1"/>
    </source>
</evidence>
<dbReference type="STRING" id="989403.SAMN05421798_10473"/>